<proteinExistence type="predicted"/>
<evidence type="ECO:0000313" key="2">
    <source>
        <dbReference type="Proteomes" id="UP001596957"/>
    </source>
</evidence>
<dbReference type="InterPro" id="IPR036291">
    <property type="entry name" value="NAD(P)-bd_dom_sf"/>
</dbReference>
<keyword evidence="2" id="KW-1185">Reference proteome</keyword>
<dbReference type="SUPFAM" id="SSF51735">
    <property type="entry name" value="NAD(P)-binding Rossmann-fold domains"/>
    <property type="match status" value="1"/>
</dbReference>
<dbReference type="Gene3D" id="3.40.50.720">
    <property type="entry name" value="NAD(P)-binding Rossmann-like Domain"/>
    <property type="match status" value="1"/>
</dbReference>
<dbReference type="RefSeq" id="WP_381253345.1">
    <property type="nucleotide sequence ID" value="NZ_JBHTBI010000009.1"/>
</dbReference>
<name>A0ABW2VW06_9ACTN</name>
<accession>A0ABW2VW06</accession>
<evidence type="ECO:0000313" key="1">
    <source>
        <dbReference type="EMBL" id="MFD0288631.1"/>
    </source>
</evidence>
<comment type="caution">
    <text evidence="1">The sequence shown here is derived from an EMBL/GenBank/DDBJ whole genome shotgun (WGS) entry which is preliminary data.</text>
</comment>
<organism evidence="1 2">
    <name type="scientific">Streptomyces lutosisoli</name>
    <dbReference type="NCBI Taxonomy" id="2665721"/>
    <lineage>
        <taxon>Bacteria</taxon>
        <taxon>Bacillati</taxon>
        <taxon>Actinomycetota</taxon>
        <taxon>Actinomycetes</taxon>
        <taxon>Kitasatosporales</taxon>
        <taxon>Streptomycetaceae</taxon>
        <taxon>Streptomyces</taxon>
    </lineage>
</organism>
<protein>
    <recommendedName>
        <fullName evidence="3">6-phosphogluconate dehydrogenase NADP-binding domain-containing protein</fullName>
    </recommendedName>
</protein>
<dbReference type="Proteomes" id="UP001596957">
    <property type="component" value="Unassembled WGS sequence"/>
</dbReference>
<dbReference type="EMBL" id="JBHTEC010000008">
    <property type="protein sequence ID" value="MFD0288631.1"/>
    <property type="molecule type" value="Genomic_DNA"/>
</dbReference>
<sequence>MGSTPVQGPRIAVLGLGEAGGAIAGDLVAAGARVRGYDPKVPAPPGVMDTVSEAEAARGSDLVLSVNSASAAVDAL</sequence>
<reference evidence="2" key="1">
    <citation type="journal article" date="2019" name="Int. J. Syst. Evol. Microbiol.">
        <title>The Global Catalogue of Microorganisms (GCM) 10K type strain sequencing project: providing services to taxonomists for standard genome sequencing and annotation.</title>
        <authorList>
            <consortium name="The Broad Institute Genomics Platform"/>
            <consortium name="The Broad Institute Genome Sequencing Center for Infectious Disease"/>
            <person name="Wu L."/>
            <person name="Ma J."/>
        </authorList>
    </citation>
    <scope>NUCLEOTIDE SEQUENCE [LARGE SCALE GENOMIC DNA]</scope>
    <source>
        <strain evidence="2">CGMCC 4.7198</strain>
    </source>
</reference>
<evidence type="ECO:0008006" key="3">
    <source>
        <dbReference type="Google" id="ProtNLM"/>
    </source>
</evidence>
<gene>
    <name evidence="1" type="ORF">ACFQZP_44965</name>
</gene>